<feature type="coiled-coil region" evidence="6">
    <location>
        <begin position="13"/>
        <end position="50"/>
    </location>
</feature>
<evidence type="ECO:0000256" key="5">
    <source>
        <dbReference type="ARBA" id="ARBA00023136"/>
    </source>
</evidence>
<gene>
    <name evidence="8" type="ORF">GBAR_LOCUS30024</name>
</gene>
<keyword evidence="9" id="KW-1185">Reference proteome</keyword>
<evidence type="ECO:0000256" key="6">
    <source>
        <dbReference type="SAM" id="Coils"/>
    </source>
</evidence>
<comment type="subcellular location">
    <subcellularLocation>
        <location evidence="1">Membrane</location>
        <topology evidence="1">Multi-pass membrane protein</topology>
    </subcellularLocation>
</comment>
<feature type="transmembrane region" description="Helical" evidence="7">
    <location>
        <begin position="175"/>
        <end position="196"/>
    </location>
</feature>
<dbReference type="EMBL" id="CASHTH010004235">
    <property type="protein sequence ID" value="CAI8055020.1"/>
    <property type="molecule type" value="Genomic_DNA"/>
</dbReference>
<protein>
    <submittedName>
        <fullName evidence="8">Transmembrane protein 120B</fullName>
    </submittedName>
</protein>
<evidence type="ECO:0000313" key="9">
    <source>
        <dbReference type="Proteomes" id="UP001174909"/>
    </source>
</evidence>
<keyword evidence="4 7" id="KW-1133">Transmembrane helix</keyword>
<name>A0AA35TV62_GEOBA</name>
<dbReference type="PANTHER" id="PTHR21433:SF0">
    <property type="entry name" value="TRANSMEMBRANE PROTEIN 120 HOMOLOG"/>
    <property type="match status" value="1"/>
</dbReference>
<keyword evidence="3 7" id="KW-0812">Transmembrane</keyword>
<sequence>MEEVEDHMNEDTLKEIRQEYRTLRSEYNELNQLRQRLKKDEARCKRTVDTIRLKIQELSGDSSILASRDKDEECQILQGLSEIESSFMKTPTLFLRLIIGDISVTQPYKEDRVTYKAEYEKFKMFHTVCMCALAIFSLLFPNFGILGGLVHCVSVWYYFTVTLRELILISNGSKINWWWMTHHYCSIAVSGLLWLGPPGECYQAFKNQFMLFTTILSFVMALQFRYQRAKMYRKVALGLKHHMSVSHESKLAIKNLLLGLVGVYMFQLYNAYTLYKLYRSSNIDCDRWQVPLLAFLFLILAVMNSATLFTVVIYKPLRKLKKVEKYKSL</sequence>
<feature type="transmembrane region" description="Helical" evidence="7">
    <location>
        <begin position="208"/>
        <end position="226"/>
    </location>
</feature>
<evidence type="ECO:0000313" key="8">
    <source>
        <dbReference type="EMBL" id="CAI8055020.1"/>
    </source>
</evidence>
<keyword evidence="6" id="KW-0175">Coiled coil</keyword>
<evidence type="ECO:0000256" key="4">
    <source>
        <dbReference type="ARBA" id="ARBA00022989"/>
    </source>
</evidence>
<feature type="transmembrane region" description="Helical" evidence="7">
    <location>
        <begin position="292"/>
        <end position="314"/>
    </location>
</feature>
<comment type="similarity">
    <text evidence="2">Belongs to the TMEM120 family.</text>
</comment>
<evidence type="ECO:0000256" key="2">
    <source>
        <dbReference type="ARBA" id="ARBA00009700"/>
    </source>
</evidence>
<evidence type="ECO:0000256" key="7">
    <source>
        <dbReference type="SAM" id="Phobius"/>
    </source>
</evidence>
<feature type="transmembrane region" description="Helical" evidence="7">
    <location>
        <begin position="251"/>
        <end position="272"/>
    </location>
</feature>
<dbReference type="PANTHER" id="PTHR21433">
    <property type="entry name" value="TRANSMEMBRANE PROTEIN INDUCED BY TUMOR NECROSIS FACTOR ALPHA"/>
    <property type="match status" value="1"/>
</dbReference>
<dbReference type="Pfam" id="PF07851">
    <property type="entry name" value="TMEM120A-B"/>
    <property type="match status" value="1"/>
</dbReference>
<dbReference type="GO" id="GO:0016020">
    <property type="term" value="C:membrane"/>
    <property type="evidence" value="ECO:0007669"/>
    <property type="project" value="UniProtKB-SubCell"/>
</dbReference>
<accession>A0AA35TV62</accession>
<dbReference type="InterPro" id="IPR012926">
    <property type="entry name" value="TMEM120A/B"/>
</dbReference>
<reference evidence="8" key="1">
    <citation type="submission" date="2023-03" db="EMBL/GenBank/DDBJ databases">
        <authorList>
            <person name="Steffen K."/>
            <person name="Cardenas P."/>
        </authorList>
    </citation>
    <scope>NUCLEOTIDE SEQUENCE</scope>
</reference>
<dbReference type="Proteomes" id="UP001174909">
    <property type="component" value="Unassembled WGS sequence"/>
</dbReference>
<evidence type="ECO:0000256" key="1">
    <source>
        <dbReference type="ARBA" id="ARBA00004141"/>
    </source>
</evidence>
<keyword evidence="5 7" id="KW-0472">Membrane</keyword>
<proteinExistence type="inferred from homology"/>
<dbReference type="AlphaFoldDB" id="A0AA35TV62"/>
<comment type="caution">
    <text evidence="8">The sequence shown here is derived from an EMBL/GenBank/DDBJ whole genome shotgun (WGS) entry which is preliminary data.</text>
</comment>
<organism evidence="8 9">
    <name type="scientific">Geodia barretti</name>
    <name type="common">Barrett's horny sponge</name>
    <dbReference type="NCBI Taxonomy" id="519541"/>
    <lineage>
        <taxon>Eukaryota</taxon>
        <taxon>Metazoa</taxon>
        <taxon>Porifera</taxon>
        <taxon>Demospongiae</taxon>
        <taxon>Heteroscleromorpha</taxon>
        <taxon>Tetractinellida</taxon>
        <taxon>Astrophorina</taxon>
        <taxon>Geodiidae</taxon>
        <taxon>Geodia</taxon>
    </lineage>
</organism>
<evidence type="ECO:0000256" key="3">
    <source>
        <dbReference type="ARBA" id="ARBA00022692"/>
    </source>
</evidence>